<feature type="domain" description="S1 motif" evidence="2">
    <location>
        <begin position="75"/>
        <end position="137"/>
    </location>
</feature>
<dbReference type="InterPro" id="IPR012340">
    <property type="entry name" value="NA-bd_OB-fold"/>
</dbReference>
<sequence>MKTQDYFLELGKINTLKIDRLTTPGAYLMAQDGNDVLLPGQYLTQDMKEGDLVDVFLYTDSEDRLVATTQTPKAKLDEFALLEVVDVAPFGAFMDWELPKDLLVPKQLQKTPFAVGEKRFIKVVYDERTHRLVGSEKLGDFFDKHPKGLTPNKEVDILIITKTPLGFKCIVNDKYEGLIYHNEIFENISLGDKKKAYVKTVRKDGNIDLSLRAAGSKKSGSSAEKVLALLKENNGIMPYNYKSDAELIKQAFGLSKKEFKRSLTKLQDDGQIEVKDTGIYLKD</sequence>
<dbReference type="GO" id="GO:0003677">
    <property type="term" value="F:DNA binding"/>
    <property type="evidence" value="ECO:0007669"/>
    <property type="project" value="UniProtKB-KW"/>
</dbReference>
<dbReference type="Pfam" id="PF17783">
    <property type="entry name" value="WHD_CvfB"/>
    <property type="match status" value="1"/>
</dbReference>
<dbReference type="KEGG" id="spal:FM071_01005"/>
<gene>
    <name evidence="3" type="ORF">FM071_01005</name>
</gene>
<dbReference type="InterPro" id="IPR014464">
    <property type="entry name" value="CvfB_fam"/>
</dbReference>
<reference evidence="3 4" key="1">
    <citation type="submission" date="2019-07" db="EMBL/GenBank/DDBJ databases">
        <title>Sulfurimonas paralvinellae sp. nov., a novel mesophilic, hydrogen- and sulfur-oxidizing chemolithoautotroph within the Epsilonproteo- bacteria isolated from a deep-sea hydrothermal vent polychaete nest, reclassification of Thiomicrospira denitrificans as Sulfurimonas denitrificans comb. nov. and emended description of the genus Sulfurimonas.</title>
        <authorList>
            <person name="Wang S."/>
            <person name="Jiang L."/>
            <person name="Shao Z."/>
        </authorList>
    </citation>
    <scope>NUCLEOTIDE SEQUENCE [LARGE SCALE GENOMIC DNA]</scope>
    <source>
        <strain evidence="3 4">GO25</strain>
    </source>
</reference>
<evidence type="ECO:0000313" key="3">
    <source>
        <dbReference type="EMBL" id="QOP44950.1"/>
    </source>
</evidence>
<dbReference type="PANTHER" id="PTHR37296">
    <property type="entry name" value="CONSERVED VIRULENCE FACTOR B"/>
    <property type="match status" value="1"/>
</dbReference>
<feature type="domain" description="S1 motif" evidence="2">
    <location>
        <begin position="9"/>
        <end position="70"/>
    </location>
</feature>
<dbReference type="InterPro" id="IPR036388">
    <property type="entry name" value="WH-like_DNA-bd_sf"/>
</dbReference>
<name>A0A7M1B5L6_9BACT</name>
<dbReference type="EMBL" id="CP041406">
    <property type="protein sequence ID" value="QOP44950.1"/>
    <property type="molecule type" value="Genomic_DNA"/>
</dbReference>
<keyword evidence="3" id="KW-0238">DNA-binding</keyword>
<dbReference type="PANTHER" id="PTHR37296:SF1">
    <property type="entry name" value="CONSERVED VIRULENCE FACTOR B"/>
    <property type="match status" value="1"/>
</dbReference>
<dbReference type="Pfam" id="PF13509">
    <property type="entry name" value="S1_2"/>
    <property type="match status" value="1"/>
</dbReference>
<dbReference type="InterPro" id="IPR039566">
    <property type="entry name" value="CvfB_S1_st"/>
</dbReference>
<dbReference type="Gene3D" id="1.10.10.10">
    <property type="entry name" value="Winged helix-like DNA-binding domain superfamily/Winged helix DNA-binding domain"/>
    <property type="match status" value="1"/>
</dbReference>
<dbReference type="Gene3D" id="2.40.50.140">
    <property type="entry name" value="Nucleic acid-binding proteins"/>
    <property type="match status" value="2"/>
</dbReference>
<evidence type="ECO:0000256" key="1">
    <source>
        <dbReference type="PIRNR" id="PIRNR012524"/>
    </source>
</evidence>
<evidence type="ECO:0000259" key="2">
    <source>
        <dbReference type="SMART" id="SM00316"/>
    </source>
</evidence>
<dbReference type="InterPro" id="IPR040764">
    <property type="entry name" value="CvfB_WH"/>
</dbReference>
<dbReference type="PIRSF" id="PIRSF012524">
    <property type="entry name" value="YitL_S1"/>
    <property type="match status" value="1"/>
</dbReference>
<comment type="similarity">
    <text evidence="1">Belongs to the CvfB family.</text>
</comment>
<accession>A0A7M1B5L6</accession>
<dbReference type="AlphaFoldDB" id="A0A7M1B5L6"/>
<dbReference type="Proteomes" id="UP000593580">
    <property type="component" value="Chromosome"/>
</dbReference>
<dbReference type="InterPro" id="IPR003029">
    <property type="entry name" value="S1_domain"/>
</dbReference>
<keyword evidence="4" id="KW-1185">Reference proteome</keyword>
<organism evidence="3 4">
    <name type="scientific">Sulfurimonas paralvinellae</name>
    <dbReference type="NCBI Taxonomy" id="317658"/>
    <lineage>
        <taxon>Bacteria</taxon>
        <taxon>Pseudomonadati</taxon>
        <taxon>Campylobacterota</taxon>
        <taxon>Epsilonproteobacteria</taxon>
        <taxon>Campylobacterales</taxon>
        <taxon>Sulfurimonadaceae</taxon>
        <taxon>Sulfurimonas</taxon>
    </lineage>
</organism>
<dbReference type="SMART" id="SM00316">
    <property type="entry name" value="S1"/>
    <property type="match status" value="3"/>
</dbReference>
<feature type="domain" description="S1 motif" evidence="2">
    <location>
        <begin position="150"/>
        <end position="212"/>
    </location>
</feature>
<dbReference type="RefSeq" id="WP_193111197.1">
    <property type="nucleotide sequence ID" value="NZ_CP041406.1"/>
</dbReference>
<proteinExistence type="inferred from homology"/>
<protein>
    <submittedName>
        <fullName evidence="3">DNA-binding protein</fullName>
    </submittedName>
</protein>
<evidence type="ECO:0000313" key="4">
    <source>
        <dbReference type="Proteomes" id="UP000593580"/>
    </source>
</evidence>